<keyword evidence="5" id="KW-0224">Dipeptidase</keyword>
<dbReference type="SUPFAM" id="SSF52317">
    <property type="entry name" value="Class I glutamine amidotransferase-like"/>
    <property type="match status" value="1"/>
</dbReference>
<keyword evidence="4" id="KW-0720">Serine protease</keyword>
<dbReference type="Pfam" id="PF03575">
    <property type="entry name" value="Peptidase_S51"/>
    <property type="match status" value="1"/>
</dbReference>
<protein>
    <submittedName>
        <fullName evidence="5">Peptidase E</fullName>
        <ecNumber evidence="5">3.4.13.21</ecNumber>
    </submittedName>
</protein>
<evidence type="ECO:0000256" key="4">
    <source>
        <dbReference type="ARBA" id="ARBA00022825"/>
    </source>
</evidence>
<sequence>MTAAIASPRRIVAIGGGGFSVEDYGLWQERYLLSVVRPGRARPKVLFVATASGDRELYQLRFLRAFSRLDCEPDCLAFFPFDMKRDYAAAVREADLVFVGGGNTVAMVAVWREFGFDRALREAYEGGTVLAGISAGANCWFERYVTDSIPGGGVREGLGMLPGTFCPHLDSEAWRPAVLSAEAGPAWGAGEGVLVQFDDGQAVAAFHDRAVDKQLTCRRRSVAGGAWDDWPAAPLR</sequence>
<dbReference type="InterPro" id="IPR029062">
    <property type="entry name" value="Class_I_gatase-like"/>
</dbReference>
<dbReference type="PANTHER" id="PTHR20842">
    <property type="entry name" value="PROTEASE S51 ALPHA-ASPARTYL DIPEPTIDASE"/>
    <property type="match status" value="1"/>
</dbReference>
<keyword evidence="3 5" id="KW-0378">Hydrolase</keyword>
<dbReference type="RefSeq" id="WP_341426440.1">
    <property type="nucleotide sequence ID" value="NZ_JBBUTG010000008.1"/>
</dbReference>
<keyword evidence="6" id="KW-1185">Reference proteome</keyword>
<reference evidence="5 6" key="1">
    <citation type="submission" date="2024-04" db="EMBL/GenBank/DDBJ databases">
        <title>Novel species of the genus Ideonella isolated from streams.</title>
        <authorList>
            <person name="Lu H."/>
        </authorList>
    </citation>
    <scope>NUCLEOTIDE SEQUENCE [LARGE SCALE GENOMIC DNA]</scope>
    <source>
        <strain evidence="5 6">DXS29W</strain>
    </source>
</reference>
<keyword evidence="2" id="KW-0645">Protease</keyword>
<dbReference type="GO" id="GO:0016805">
    <property type="term" value="F:dipeptidase activity"/>
    <property type="evidence" value="ECO:0007669"/>
    <property type="project" value="UniProtKB-KW"/>
</dbReference>
<dbReference type="Gene3D" id="3.40.50.880">
    <property type="match status" value="1"/>
</dbReference>
<proteinExistence type="inferred from homology"/>
<organism evidence="5 6">
    <name type="scientific">Ideonella lacteola</name>
    <dbReference type="NCBI Taxonomy" id="2984193"/>
    <lineage>
        <taxon>Bacteria</taxon>
        <taxon>Pseudomonadati</taxon>
        <taxon>Pseudomonadota</taxon>
        <taxon>Betaproteobacteria</taxon>
        <taxon>Burkholderiales</taxon>
        <taxon>Sphaerotilaceae</taxon>
        <taxon>Ideonella</taxon>
    </lineage>
</organism>
<evidence type="ECO:0000256" key="3">
    <source>
        <dbReference type="ARBA" id="ARBA00022801"/>
    </source>
</evidence>
<dbReference type="Proteomes" id="UP001371218">
    <property type="component" value="Unassembled WGS sequence"/>
</dbReference>
<dbReference type="EMBL" id="JBBUTG010000008">
    <property type="protein sequence ID" value="MEK8032026.1"/>
    <property type="molecule type" value="Genomic_DNA"/>
</dbReference>
<dbReference type="InterPro" id="IPR005320">
    <property type="entry name" value="Peptidase_S51"/>
</dbReference>
<dbReference type="EC" id="3.4.13.21" evidence="5"/>
<name>A0ABU9BQG4_9BURK</name>
<comment type="caution">
    <text evidence="5">The sequence shown here is derived from an EMBL/GenBank/DDBJ whole genome shotgun (WGS) entry which is preliminary data.</text>
</comment>
<evidence type="ECO:0000313" key="6">
    <source>
        <dbReference type="Proteomes" id="UP001371218"/>
    </source>
</evidence>
<accession>A0ABU9BQG4</accession>
<dbReference type="PANTHER" id="PTHR20842:SF0">
    <property type="entry name" value="ALPHA-ASPARTYL DIPEPTIDASE"/>
    <property type="match status" value="1"/>
</dbReference>
<evidence type="ECO:0000256" key="1">
    <source>
        <dbReference type="ARBA" id="ARBA00006534"/>
    </source>
</evidence>
<evidence type="ECO:0000313" key="5">
    <source>
        <dbReference type="EMBL" id="MEK8032026.1"/>
    </source>
</evidence>
<gene>
    <name evidence="5" type="ORF">AACH06_14465</name>
</gene>
<evidence type="ECO:0000256" key="2">
    <source>
        <dbReference type="ARBA" id="ARBA00022670"/>
    </source>
</evidence>
<comment type="similarity">
    <text evidence="1">Belongs to the peptidase S51 family.</text>
</comment>
<dbReference type="CDD" id="cd03146">
    <property type="entry name" value="GAT1_Peptidase_E"/>
    <property type="match status" value="1"/>
</dbReference>